<keyword evidence="2" id="KW-1185">Reference proteome</keyword>
<dbReference type="InterPro" id="IPR029058">
    <property type="entry name" value="AB_hydrolase_fold"/>
</dbReference>
<evidence type="ECO:0000313" key="1">
    <source>
        <dbReference type="EMBL" id="MDN4480558.1"/>
    </source>
</evidence>
<dbReference type="EMBL" id="JAUHQA010000001">
    <property type="protein sequence ID" value="MDN4480558.1"/>
    <property type="molecule type" value="Genomic_DNA"/>
</dbReference>
<evidence type="ECO:0008006" key="3">
    <source>
        <dbReference type="Google" id="ProtNLM"/>
    </source>
</evidence>
<sequence>MHITARTHVGNRGWELDSVEISGAPAEAANEWQVLIGGEEAPLRNTVEGLVAPANSGTSYPADLRVVARSDGAVVATRADATYTRTADDFTAHENGGVRYRLRAPRAQGPRPMLVFLHGGGEAGTDGWAQLVGTLGAAHLAEAYPDFLVLAPQAPPASDLLPPPHLPFAEAALDPTTGWSRCYLAALGDVVRGLVHEGRVDRSRIYLTGVSMGGAGAIRALSVNHGLFAAALPVCPTMTPETFGILRSLVDVPLWLSSAYVDHTPYRHKYLVDAVQELQRRGSPHARLTLFAPEQLERYGFATDTSLDAEQLLAENHHAWVPAYHDEDGMLTWLVSQRSPH</sequence>
<evidence type="ECO:0000313" key="2">
    <source>
        <dbReference type="Proteomes" id="UP001172708"/>
    </source>
</evidence>
<name>A0ABT8GGK5_9MICO</name>
<dbReference type="SUPFAM" id="SSF53474">
    <property type="entry name" value="alpha/beta-Hydrolases"/>
    <property type="match status" value="1"/>
</dbReference>
<organism evidence="1 2">
    <name type="scientific">Demequina muriae</name>
    <dbReference type="NCBI Taxonomy" id="3051664"/>
    <lineage>
        <taxon>Bacteria</taxon>
        <taxon>Bacillati</taxon>
        <taxon>Actinomycetota</taxon>
        <taxon>Actinomycetes</taxon>
        <taxon>Micrococcales</taxon>
        <taxon>Demequinaceae</taxon>
        <taxon>Demequina</taxon>
    </lineage>
</organism>
<proteinExistence type="predicted"/>
<comment type="caution">
    <text evidence="1">The sequence shown here is derived from an EMBL/GenBank/DDBJ whole genome shotgun (WGS) entry which is preliminary data.</text>
</comment>
<gene>
    <name evidence="1" type="ORF">QQX02_06445</name>
</gene>
<protein>
    <recommendedName>
        <fullName evidence="3">Esterase</fullName>
    </recommendedName>
</protein>
<accession>A0ABT8GGK5</accession>
<dbReference type="RefSeq" id="WP_301141980.1">
    <property type="nucleotide sequence ID" value="NZ_JAUHQA010000001.1"/>
</dbReference>
<reference evidence="1" key="1">
    <citation type="submission" date="2023-06" db="EMBL/GenBank/DDBJ databases">
        <title>Egi l300058.</title>
        <authorList>
            <person name="Gao L."/>
            <person name="Fang B.-Z."/>
            <person name="Li W.-J."/>
        </authorList>
    </citation>
    <scope>NUCLEOTIDE SEQUENCE</scope>
    <source>
        <strain evidence="1">EGI L300058</strain>
    </source>
</reference>
<dbReference type="Gene3D" id="3.40.50.1820">
    <property type="entry name" value="alpha/beta hydrolase"/>
    <property type="match status" value="1"/>
</dbReference>
<dbReference type="Proteomes" id="UP001172708">
    <property type="component" value="Unassembled WGS sequence"/>
</dbReference>